<keyword evidence="4" id="KW-1185">Reference proteome</keyword>
<organism evidence="3 4">
    <name type="scientific">Diplogelasinospora grovesii</name>
    <dbReference type="NCBI Taxonomy" id="303347"/>
    <lineage>
        <taxon>Eukaryota</taxon>
        <taxon>Fungi</taxon>
        <taxon>Dikarya</taxon>
        <taxon>Ascomycota</taxon>
        <taxon>Pezizomycotina</taxon>
        <taxon>Sordariomycetes</taxon>
        <taxon>Sordariomycetidae</taxon>
        <taxon>Sordariales</taxon>
        <taxon>Diplogelasinosporaceae</taxon>
        <taxon>Diplogelasinospora</taxon>
    </lineage>
</organism>
<dbReference type="PANTHER" id="PTHR12149:SF8">
    <property type="entry name" value="PROTEIN-RIBULOSAMINE 3-KINASE"/>
    <property type="match status" value="1"/>
</dbReference>
<comment type="caution">
    <text evidence="3">The sequence shown here is derived from an EMBL/GenBank/DDBJ whole genome shotgun (WGS) entry which is preliminary data.</text>
</comment>
<evidence type="ECO:0000256" key="1">
    <source>
        <dbReference type="ARBA" id="ARBA00011961"/>
    </source>
</evidence>
<keyword evidence="3" id="KW-0808">Transferase</keyword>
<evidence type="ECO:0000313" key="4">
    <source>
        <dbReference type="Proteomes" id="UP001303473"/>
    </source>
</evidence>
<dbReference type="Pfam" id="PF03881">
    <property type="entry name" value="Fructosamin_kin"/>
    <property type="match status" value="1"/>
</dbReference>
<dbReference type="EMBL" id="MU853779">
    <property type="protein sequence ID" value="KAK3941810.1"/>
    <property type="molecule type" value="Genomic_DNA"/>
</dbReference>
<dbReference type="PANTHER" id="PTHR12149">
    <property type="entry name" value="FRUCTOSAMINE 3 KINASE-RELATED PROTEIN"/>
    <property type="match status" value="1"/>
</dbReference>
<proteinExistence type="predicted"/>
<accession>A0AAN6S646</accession>
<evidence type="ECO:0000313" key="3">
    <source>
        <dbReference type="EMBL" id="KAK3941810.1"/>
    </source>
</evidence>
<gene>
    <name evidence="3" type="ORF">QBC46DRAFT_381490</name>
</gene>
<sequence length="384" mass="42745">MSDVGEWQEDVQGRLPVHKAVVRVLPEGTKVLSAEPSGTSAWTKTAKVSVLLPDGNPKRYFLKCASGQGARSLAEGEFHSASAIDAIVPGMVPKPIGWGEYKVGETHVYFIVSDYYDMKLRERPNPAQFVSMVADLHERGTSPNGMFGFAVTTVCGKMERTVTWTESWAESFSNQLKDVIKYDNETNGPWPEYDAACKQLLDVVIPRLLGALQSDGRDITPTLVHGDLWENNVGIDKATGNIVVFDPGCVYAHNEMEFGTWRCTWAFHFALPLYTRLYHGRLGPSEPVEEWDDRNRLYSIHPYLNDSAGHPGSISRQIAYNDMLYLCDKYGPLDSLEKYDPAKDVAINGTHIPFVINQLESDWSPKVDSPSIQQVEMAEGPPCA</sequence>
<keyword evidence="3" id="KW-0418">Kinase</keyword>
<dbReference type="Gene3D" id="3.90.1200.10">
    <property type="match status" value="1"/>
</dbReference>
<dbReference type="SUPFAM" id="SSF56112">
    <property type="entry name" value="Protein kinase-like (PK-like)"/>
    <property type="match status" value="1"/>
</dbReference>
<name>A0AAN6S646_9PEZI</name>
<evidence type="ECO:0000256" key="2">
    <source>
        <dbReference type="ARBA" id="ARBA00048655"/>
    </source>
</evidence>
<dbReference type="AlphaFoldDB" id="A0AAN6S646"/>
<dbReference type="Proteomes" id="UP001303473">
    <property type="component" value="Unassembled WGS sequence"/>
</dbReference>
<dbReference type="EC" id="2.7.1.172" evidence="1"/>
<reference evidence="4" key="1">
    <citation type="journal article" date="2023" name="Mol. Phylogenet. Evol.">
        <title>Genome-scale phylogeny and comparative genomics of the fungal order Sordariales.</title>
        <authorList>
            <person name="Hensen N."/>
            <person name="Bonometti L."/>
            <person name="Westerberg I."/>
            <person name="Brannstrom I.O."/>
            <person name="Guillou S."/>
            <person name="Cros-Aarteil S."/>
            <person name="Calhoun S."/>
            <person name="Haridas S."/>
            <person name="Kuo A."/>
            <person name="Mondo S."/>
            <person name="Pangilinan J."/>
            <person name="Riley R."/>
            <person name="LaButti K."/>
            <person name="Andreopoulos B."/>
            <person name="Lipzen A."/>
            <person name="Chen C."/>
            <person name="Yan M."/>
            <person name="Daum C."/>
            <person name="Ng V."/>
            <person name="Clum A."/>
            <person name="Steindorff A."/>
            <person name="Ohm R.A."/>
            <person name="Martin F."/>
            <person name="Silar P."/>
            <person name="Natvig D.O."/>
            <person name="Lalanne C."/>
            <person name="Gautier V."/>
            <person name="Ament-Velasquez S.L."/>
            <person name="Kruys A."/>
            <person name="Hutchinson M.I."/>
            <person name="Powell A.J."/>
            <person name="Barry K."/>
            <person name="Miller A.N."/>
            <person name="Grigoriev I.V."/>
            <person name="Debuchy R."/>
            <person name="Gladieux P."/>
            <person name="Hiltunen Thoren M."/>
            <person name="Johannesson H."/>
        </authorList>
    </citation>
    <scope>NUCLEOTIDE SEQUENCE [LARGE SCALE GENOMIC DNA]</scope>
    <source>
        <strain evidence="4">CBS 340.73</strain>
    </source>
</reference>
<dbReference type="InterPro" id="IPR016477">
    <property type="entry name" value="Fructo-/Ketosamine-3-kinase"/>
</dbReference>
<dbReference type="GO" id="GO:0102193">
    <property type="term" value="F:protein-ribulosamine 3-kinase activity"/>
    <property type="evidence" value="ECO:0007669"/>
    <property type="project" value="UniProtKB-EC"/>
</dbReference>
<dbReference type="InterPro" id="IPR011009">
    <property type="entry name" value="Kinase-like_dom_sf"/>
</dbReference>
<comment type="catalytic activity">
    <reaction evidence="2">
        <text>N(6)-D-ribulosyl-L-lysyl-[protein] + ATP = N(6)-(3-O-phospho-D-ribulosyl)-L-lysyl-[protein] + ADP + H(+)</text>
        <dbReference type="Rhea" id="RHEA:48432"/>
        <dbReference type="Rhea" id="RHEA-COMP:12103"/>
        <dbReference type="Rhea" id="RHEA-COMP:12104"/>
        <dbReference type="ChEBI" id="CHEBI:15378"/>
        <dbReference type="ChEBI" id="CHEBI:30616"/>
        <dbReference type="ChEBI" id="CHEBI:90418"/>
        <dbReference type="ChEBI" id="CHEBI:90420"/>
        <dbReference type="ChEBI" id="CHEBI:456216"/>
        <dbReference type="EC" id="2.7.1.172"/>
    </reaction>
    <physiologicalReaction direction="left-to-right" evidence="2">
        <dbReference type="Rhea" id="RHEA:48433"/>
    </physiologicalReaction>
</comment>
<protein>
    <recommendedName>
        <fullName evidence="1">protein-ribulosamine 3-kinase</fullName>
        <ecNumber evidence="1">2.7.1.172</ecNumber>
    </recommendedName>
</protein>
<dbReference type="GO" id="GO:0016301">
    <property type="term" value="F:kinase activity"/>
    <property type="evidence" value="ECO:0007669"/>
    <property type="project" value="UniProtKB-KW"/>
</dbReference>